<evidence type="ECO:0000256" key="2">
    <source>
        <dbReference type="ARBA" id="ARBA00006484"/>
    </source>
</evidence>
<sequence>MKGQTAIITGSSRGIGRTTAEEFAKRGVNTVIVDINGGNAEKVAEEIKSLYGVETLGVKADVSNSEDVRKLFDEAVKKFSKIDILVNNAGITRDNLLIRMKDEEWDAVLNINLKGAFLCCREAVKIMSKNKYGRIINIASVVAFIGNPGQVNYSASKAGLVALTKTLAKEYASRGITVNAVAPGFIQTAMTEQLPEKVKEEMLRMIPLQRFGTTQDVANAIIFLALPESGYITGQVIHVNGGMYM</sequence>
<dbReference type="GO" id="GO:0030497">
    <property type="term" value="P:fatty acid elongation"/>
    <property type="evidence" value="ECO:0007669"/>
    <property type="project" value="TreeGrafter"/>
</dbReference>
<feature type="binding site" evidence="11">
    <location>
        <begin position="153"/>
        <end position="157"/>
    </location>
    <ligand>
        <name>NADP(+)</name>
        <dbReference type="ChEBI" id="CHEBI:58349"/>
    </ligand>
</feature>
<dbReference type="InterPro" id="IPR020904">
    <property type="entry name" value="Sc_DH/Rdtase_CS"/>
</dbReference>
<dbReference type="SUPFAM" id="SSF51735">
    <property type="entry name" value="NAD(P)-binding Rossmann-fold domains"/>
    <property type="match status" value="1"/>
</dbReference>
<dbReference type="PANTHER" id="PTHR42760:SF40">
    <property type="entry name" value="3-OXOACYL-[ACYL-CARRIER-PROTEIN] REDUCTASE, CHLOROPLASTIC"/>
    <property type="match status" value="1"/>
</dbReference>
<dbReference type="Gene3D" id="3.40.50.720">
    <property type="entry name" value="NAD(P)-binding Rossmann-like Domain"/>
    <property type="match status" value="1"/>
</dbReference>
<dbReference type="GO" id="GO:0004316">
    <property type="term" value="F:3-oxoacyl-[acyl-carrier-protein] reductase (NADPH) activity"/>
    <property type="evidence" value="ECO:0007669"/>
    <property type="project" value="UniProtKB-UniRule"/>
</dbReference>
<evidence type="ECO:0000256" key="11">
    <source>
        <dbReference type="PIRSR" id="PIRSR611284-2"/>
    </source>
</evidence>
<feature type="binding site" evidence="11">
    <location>
        <position position="186"/>
    </location>
    <ligand>
        <name>NADP(+)</name>
        <dbReference type="ChEBI" id="CHEBI:58349"/>
    </ligand>
</feature>
<keyword evidence="5 12" id="KW-0276">Fatty acid metabolism</keyword>
<keyword evidence="6 11" id="KW-0521">NADP</keyword>
<evidence type="ECO:0000256" key="9">
    <source>
        <dbReference type="ARBA" id="ARBA00023160"/>
    </source>
</evidence>
<evidence type="ECO:0000259" key="13">
    <source>
        <dbReference type="SMART" id="SM00822"/>
    </source>
</evidence>
<comment type="pathway">
    <text evidence="1 12">Lipid metabolism; fatty acid biosynthesis.</text>
</comment>
<evidence type="ECO:0000256" key="4">
    <source>
        <dbReference type="ARBA" id="ARBA00022516"/>
    </source>
</evidence>
<dbReference type="EMBL" id="PNIO01000057">
    <property type="protein sequence ID" value="PMP69603.1"/>
    <property type="molecule type" value="Genomic_DNA"/>
</dbReference>
<gene>
    <name evidence="14" type="ORF">C0186_06390</name>
</gene>
<dbReference type="InterPro" id="IPR011284">
    <property type="entry name" value="3oxo_ACP_reduc"/>
</dbReference>
<dbReference type="SMART" id="SM00822">
    <property type="entry name" value="PKS_KR"/>
    <property type="match status" value="1"/>
</dbReference>
<dbReference type="Proteomes" id="UP000242288">
    <property type="component" value="Unassembled WGS sequence"/>
</dbReference>
<dbReference type="InterPro" id="IPR002347">
    <property type="entry name" value="SDR_fam"/>
</dbReference>
<protein>
    <recommendedName>
        <fullName evidence="3 12">3-oxoacyl-[acyl-carrier-protein] reductase</fullName>
        <ecNumber evidence="3 12">1.1.1.100</ecNumber>
    </recommendedName>
</protein>
<dbReference type="NCBIfam" id="NF005559">
    <property type="entry name" value="PRK07231.1"/>
    <property type="match status" value="1"/>
</dbReference>
<organism evidence="14 15">
    <name type="scientific">Thermodesulfovibrio aggregans</name>
    <dbReference type="NCBI Taxonomy" id="86166"/>
    <lineage>
        <taxon>Bacteria</taxon>
        <taxon>Pseudomonadati</taxon>
        <taxon>Nitrospirota</taxon>
        <taxon>Thermodesulfovibrionia</taxon>
        <taxon>Thermodesulfovibrionales</taxon>
        <taxon>Thermodesulfovibrionaceae</taxon>
        <taxon>Thermodesulfovibrio</taxon>
    </lineage>
</organism>
<evidence type="ECO:0000256" key="7">
    <source>
        <dbReference type="ARBA" id="ARBA00023002"/>
    </source>
</evidence>
<dbReference type="CDD" id="cd05333">
    <property type="entry name" value="BKR_SDR_c"/>
    <property type="match status" value="1"/>
</dbReference>
<dbReference type="NCBIfam" id="TIGR01830">
    <property type="entry name" value="3oxo_ACP_reduc"/>
    <property type="match status" value="1"/>
</dbReference>
<keyword evidence="4 12" id="KW-0444">Lipid biosynthesis</keyword>
<comment type="subunit">
    <text evidence="12">Homotetramer.</text>
</comment>
<evidence type="ECO:0000256" key="3">
    <source>
        <dbReference type="ARBA" id="ARBA00012948"/>
    </source>
</evidence>
<evidence type="ECO:0000256" key="1">
    <source>
        <dbReference type="ARBA" id="ARBA00005194"/>
    </source>
</evidence>
<dbReference type="PROSITE" id="PS00061">
    <property type="entry name" value="ADH_SHORT"/>
    <property type="match status" value="1"/>
</dbReference>
<dbReference type="AlphaFoldDB" id="A0A2J6WGU5"/>
<dbReference type="NCBIfam" id="NF009466">
    <property type="entry name" value="PRK12826.1-2"/>
    <property type="match status" value="1"/>
</dbReference>
<evidence type="ECO:0000256" key="6">
    <source>
        <dbReference type="ARBA" id="ARBA00022857"/>
    </source>
</evidence>
<keyword evidence="7 12" id="KW-0560">Oxidoreductase</keyword>
<evidence type="ECO:0000313" key="14">
    <source>
        <dbReference type="EMBL" id="PMP69603.1"/>
    </source>
</evidence>
<dbReference type="FunFam" id="3.40.50.720:FF:000037">
    <property type="entry name" value="3-oxoacyl-[acyl-carrier-protein] reductase FabG"/>
    <property type="match status" value="1"/>
</dbReference>
<dbReference type="PRINTS" id="PR00081">
    <property type="entry name" value="GDHRDH"/>
</dbReference>
<dbReference type="PANTHER" id="PTHR42760">
    <property type="entry name" value="SHORT-CHAIN DEHYDROGENASES/REDUCTASES FAMILY MEMBER"/>
    <property type="match status" value="1"/>
</dbReference>
<feature type="binding site" evidence="11">
    <location>
        <position position="88"/>
    </location>
    <ligand>
        <name>NADP(+)</name>
        <dbReference type="ChEBI" id="CHEBI:58349"/>
    </ligand>
</feature>
<comment type="similarity">
    <text evidence="2 12">Belongs to the short-chain dehydrogenases/reductases (SDR) family.</text>
</comment>
<name>A0A2J6WGU5_9BACT</name>
<dbReference type="GO" id="GO:0051287">
    <property type="term" value="F:NAD binding"/>
    <property type="evidence" value="ECO:0007669"/>
    <property type="project" value="UniProtKB-UniRule"/>
</dbReference>
<comment type="caution">
    <text evidence="14">The sequence shown here is derived from an EMBL/GenBank/DDBJ whole genome shotgun (WGS) entry which is preliminary data.</text>
</comment>
<evidence type="ECO:0000256" key="8">
    <source>
        <dbReference type="ARBA" id="ARBA00023098"/>
    </source>
</evidence>
<dbReference type="EC" id="1.1.1.100" evidence="3 12"/>
<evidence type="ECO:0000256" key="12">
    <source>
        <dbReference type="RuleBase" id="RU366074"/>
    </source>
</evidence>
<comment type="catalytic activity">
    <reaction evidence="12">
        <text>a (3R)-hydroxyacyl-[ACP] + NADP(+) = a 3-oxoacyl-[ACP] + NADPH + H(+)</text>
        <dbReference type="Rhea" id="RHEA:17397"/>
        <dbReference type="Rhea" id="RHEA-COMP:9916"/>
        <dbReference type="Rhea" id="RHEA-COMP:9945"/>
        <dbReference type="ChEBI" id="CHEBI:15378"/>
        <dbReference type="ChEBI" id="CHEBI:57783"/>
        <dbReference type="ChEBI" id="CHEBI:58349"/>
        <dbReference type="ChEBI" id="CHEBI:78776"/>
        <dbReference type="ChEBI" id="CHEBI:78827"/>
        <dbReference type="EC" id="1.1.1.100"/>
    </reaction>
</comment>
<keyword evidence="8 12" id="KW-0443">Lipid metabolism</keyword>
<dbReference type="PIRSF" id="PIRSF000126">
    <property type="entry name" value="11-beta-HSD1"/>
    <property type="match status" value="1"/>
</dbReference>
<dbReference type="InterPro" id="IPR057326">
    <property type="entry name" value="KR_dom"/>
</dbReference>
<dbReference type="InterPro" id="IPR036291">
    <property type="entry name" value="NAD(P)-bd_dom_sf"/>
</dbReference>
<evidence type="ECO:0000256" key="5">
    <source>
        <dbReference type="ARBA" id="ARBA00022832"/>
    </source>
</evidence>
<reference evidence="14 15" key="1">
    <citation type="submission" date="2018-01" db="EMBL/GenBank/DDBJ databases">
        <title>Metagenomic assembled genomes from two thermal pools in the Uzon Caldera, Kamchatka, Russia.</title>
        <authorList>
            <person name="Wilkins L."/>
            <person name="Ettinger C."/>
        </authorList>
    </citation>
    <scope>NUCLEOTIDE SEQUENCE [LARGE SCALE GENOMIC DNA]</scope>
    <source>
        <strain evidence="14">ZAV-04</strain>
    </source>
</reference>
<feature type="active site" description="Proton acceptor" evidence="10">
    <location>
        <position position="153"/>
    </location>
</feature>
<dbReference type="PRINTS" id="PR00080">
    <property type="entry name" value="SDRFAMILY"/>
</dbReference>
<dbReference type="Pfam" id="PF13561">
    <property type="entry name" value="adh_short_C2"/>
    <property type="match status" value="1"/>
</dbReference>
<keyword evidence="9 12" id="KW-0275">Fatty acid biosynthesis</keyword>
<accession>A0A2J6WGU5</accession>
<evidence type="ECO:0000313" key="15">
    <source>
        <dbReference type="Proteomes" id="UP000242288"/>
    </source>
</evidence>
<dbReference type="UniPathway" id="UPA00094"/>
<proteinExistence type="inferred from homology"/>
<feature type="domain" description="Ketoreductase" evidence="13">
    <location>
        <begin position="4"/>
        <end position="184"/>
    </location>
</feature>
<comment type="function">
    <text evidence="12">Catalyzes the NADPH-dependent reduction of beta-ketoacyl-ACP substrates to beta-hydroxyacyl-ACP products, the first reductive step in the elongation cycle of fatty acid biosynthesis.</text>
</comment>
<dbReference type="NCBIfam" id="NF004198">
    <property type="entry name" value="PRK05653.1-3"/>
    <property type="match status" value="1"/>
</dbReference>
<feature type="binding site" evidence="11">
    <location>
        <begin position="10"/>
        <end position="13"/>
    </location>
    <ligand>
        <name>NADP(+)</name>
        <dbReference type="ChEBI" id="CHEBI:58349"/>
    </ligand>
</feature>
<evidence type="ECO:0000256" key="10">
    <source>
        <dbReference type="PIRSR" id="PIRSR611284-1"/>
    </source>
</evidence>